<feature type="domain" description="YhcG N-terminal" evidence="2">
    <location>
        <begin position="25"/>
        <end position="160"/>
    </location>
</feature>
<comment type="caution">
    <text evidence="3">The sequence shown here is derived from an EMBL/GenBank/DDBJ whole genome shotgun (WGS) entry which is preliminary data.</text>
</comment>
<dbReference type="Proteomes" id="UP000054703">
    <property type="component" value="Unassembled WGS sequence"/>
</dbReference>
<dbReference type="Pfam" id="PF06250">
    <property type="entry name" value="YhcG_C"/>
    <property type="match status" value="1"/>
</dbReference>
<dbReference type="Gene3D" id="3.40.1350.10">
    <property type="match status" value="1"/>
</dbReference>
<dbReference type="InterPro" id="IPR041527">
    <property type="entry name" value="YhcG_N"/>
</dbReference>
<sequence length="358" mass="41174">MNNEIKTQDGSLHLNKEYMDFFSTIKTRLKTAQIRAALAANSELTQFYWELGTDLIEKQKSHQWGSGFLVQFSHDMQRAFPEMQGFSVSNLQRMKKFATLYPRLSITAQAVPQLPWGHIVRLMQMIKDDIEREWYAQQTIKNGWSRSVLEMQVEGGLYERQAESSKKINNFHKQLPALQSDLANEMLKDPYNFDFLTIQGKAHERAIEDALVTHIRDFLIELGQGFAFVGSQVPLTFDDQEFFVDLLFYHLHLRAFVVIELKATKFKPEHTGQLGFYMAAVDDLMRKEGDNQTIGIILCKSKHKVVAEYALRNMNAPMGISEYTLAKALPNELKTSLPTVEEIEAELNEDIGQNKDEI</sequence>
<feature type="domain" description="YhcG PDDEXK nuclease" evidence="1">
    <location>
        <begin position="185"/>
        <end position="338"/>
    </location>
</feature>
<dbReference type="PATRIC" id="fig|45074.5.peg.2150"/>
<dbReference type="Pfam" id="PF17761">
    <property type="entry name" value="DUF1016_N"/>
    <property type="match status" value="1"/>
</dbReference>
<protein>
    <recommendedName>
        <fullName evidence="5">Cytoplasmic protein</fullName>
    </recommendedName>
</protein>
<accession>A0A0W0YUQ7</accession>
<organism evidence="3 4">
    <name type="scientific">Legionella santicrucis</name>
    <dbReference type="NCBI Taxonomy" id="45074"/>
    <lineage>
        <taxon>Bacteria</taxon>
        <taxon>Pseudomonadati</taxon>
        <taxon>Pseudomonadota</taxon>
        <taxon>Gammaproteobacteria</taxon>
        <taxon>Legionellales</taxon>
        <taxon>Legionellaceae</taxon>
        <taxon>Legionella</taxon>
    </lineage>
</organism>
<dbReference type="OrthoDB" id="9801263at2"/>
<gene>
    <name evidence="3" type="ORF">Lsan_2015</name>
</gene>
<dbReference type="STRING" id="45074.Lsan_2015"/>
<evidence type="ECO:0000313" key="3">
    <source>
        <dbReference type="EMBL" id="KTD60463.1"/>
    </source>
</evidence>
<evidence type="ECO:0008006" key="5">
    <source>
        <dbReference type="Google" id="ProtNLM"/>
    </source>
</evidence>
<dbReference type="AlphaFoldDB" id="A0A0W0YUQ7"/>
<dbReference type="InterPro" id="IPR009362">
    <property type="entry name" value="YhcG_C"/>
</dbReference>
<evidence type="ECO:0000259" key="2">
    <source>
        <dbReference type="Pfam" id="PF17761"/>
    </source>
</evidence>
<dbReference type="InterPro" id="IPR053148">
    <property type="entry name" value="PD-DEXK-like_domain"/>
</dbReference>
<evidence type="ECO:0000259" key="1">
    <source>
        <dbReference type="Pfam" id="PF06250"/>
    </source>
</evidence>
<keyword evidence="4" id="KW-1185">Reference proteome</keyword>
<reference evidence="3 4" key="1">
    <citation type="submission" date="2015-11" db="EMBL/GenBank/DDBJ databases">
        <title>Genomic analysis of 38 Legionella species identifies large and diverse effector repertoires.</title>
        <authorList>
            <person name="Burstein D."/>
            <person name="Amaro F."/>
            <person name="Zusman T."/>
            <person name="Lifshitz Z."/>
            <person name="Cohen O."/>
            <person name="Gilbert J.A."/>
            <person name="Pupko T."/>
            <person name="Shuman H.A."/>
            <person name="Segal G."/>
        </authorList>
    </citation>
    <scope>NUCLEOTIDE SEQUENCE [LARGE SCALE GENOMIC DNA]</scope>
    <source>
        <strain evidence="3 4">SC-63-C7</strain>
    </source>
</reference>
<evidence type="ECO:0000313" key="4">
    <source>
        <dbReference type="Proteomes" id="UP000054703"/>
    </source>
</evidence>
<name>A0A0W0YUQ7_9GAMM</name>
<dbReference type="EMBL" id="LNYU01000049">
    <property type="protein sequence ID" value="KTD60463.1"/>
    <property type="molecule type" value="Genomic_DNA"/>
</dbReference>
<dbReference type="RefSeq" id="WP_058514285.1">
    <property type="nucleotide sequence ID" value="NZ_CAAAIH010000033.1"/>
</dbReference>
<dbReference type="InterPro" id="IPR011856">
    <property type="entry name" value="tRNA_endonuc-like_dom_sf"/>
</dbReference>
<dbReference type="GO" id="GO:0003676">
    <property type="term" value="F:nucleic acid binding"/>
    <property type="evidence" value="ECO:0007669"/>
    <property type="project" value="InterPro"/>
</dbReference>
<dbReference type="PANTHER" id="PTHR30547:SF0">
    <property type="entry name" value="BLR8175 PROTEIN"/>
    <property type="match status" value="1"/>
</dbReference>
<dbReference type="PANTHER" id="PTHR30547">
    <property type="entry name" value="UNCHARACTERIZED PROTEIN YHCG-RELATED"/>
    <property type="match status" value="1"/>
</dbReference>
<proteinExistence type="predicted"/>